<reference evidence="6" key="1">
    <citation type="submission" date="2019-09" db="EMBL/GenBank/DDBJ databases">
        <title>Draft genome information of white flower Hibiscus syriacus.</title>
        <authorList>
            <person name="Kim Y.-M."/>
        </authorList>
    </citation>
    <scope>NUCLEOTIDE SEQUENCE [LARGE SCALE GENOMIC DNA]</scope>
    <source>
        <strain evidence="6">YM2019G1</strain>
    </source>
</reference>
<evidence type="ECO:0000259" key="4">
    <source>
        <dbReference type="Pfam" id="PF00931"/>
    </source>
</evidence>
<dbReference type="Gene3D" id="3.40.50.300">
    <property type="entry name" value="P-loop containing nucleotide triphosphate hydrolases"/>
    <property type="match status" value="1"/>
</dbReference>
<dbReference type="PRINTS" id="PR00364">
    <property type="entry name" value="DISEASERSIST"/>
</dbReference>
<dbReference type="SUPFAM" id="SSF52540">
    <property type="entry name" value="P-loop containing nucleoside triphosphate hydrolases"/>
    <property type="match status" value="1"/>
</dbReference>
<dbReference type="Gene3D" id="1.10.8.430">
    <property type="entry name" value="Helical domain of apoptotic protease-activating factors"/>
    <property type="match status" value="1"/>
</dbReference>
<feature type="domain" description="NB-ARC" evidence="4">
    <location>
        <begin position="30"/>
        <end position="157"/>
    </location>
</feature>
<dbReference type="EMBL" id="VEPZ02000032">
    <property type="protein sequence ID" value="KAE8735517.1"/>
    <property type="molecule type" value="Genomic_DNA"/>
</dbReference>
<dbReference type="AlphaFoldDB" id="A0A6A3D4E5"/>
<dbReference type="InterPro" id="IPR027417">
    <property type="entry name" value="P-loop_NTPase"/>
</dbReference>
<dbReference type="InterPro" id="IPR002182">
    <property type="entry name" value="NB-ARC"/>
</dbReference>
<dbReference type="Pfam" id="PF00931">
    <property type="entry name" value="NB-ARC"/>
    <property type="match status" value="1"/>
</dbReference>
<dbReference type="Gene3D" id="3.80.10.10">
    <property type="entry name" value="Ribonuclease Inhibitor"/>
    <property type="match status" value="2"/>
</dbReference>
<evidence type="ECO:0000256" key="2">
    <source>
        <dbReference type="ARBA" id="ARBA00022821"/>
    </source>
</evidence>
<feature type="domain" description="Disease resistance protein winged helix" evidence="5">
    <location>
        <begin position="238"/>
        <end position="305"/>
    </location>
</feature>
<dbReference type="SUPFAM" id="SSF52047">
    <property type="entry name" value="RNI-like"/>
    <property type="match status" value="1"/>
</dbReference>
<sequence length="868" mass="97942">MKFRPKLCDGSSKLNTKPTRPSVYGRDGDKEAITKLLNTDDSSGYGIGVVAIVGMGGFGKTTLAQIVYNDNKMEALFKFDMKIWVCFSENFDAFRVTKAILEGITCLSCDVGELNLLQVKLAECLMDKKFLLVLDDVWNKNYVHWEALKRPLTHGSRGTIGRRTMLVVVCECHGIPLAAKTVGGLLRSKRDVSEWRNVLEGNLGDLSKADDNIVPALLLSYHYLPSHLKRCFAYCATFPKDYDFEIENLVLLWMAEGLLSQIIRNKRPEDVGVEYFNNLRSRPFFQQSSGTRKLFVMHDLIHDLAEFVSQGFCMLGVHDSNEIRKTVQHFSYTRTSYDNLRMSDAFNETKCLRTFLPLKPFHWFETLPYEVYHDLLITLKCLRVLTLSSGCVSLLELLNQMARLIKLRHLDITGTLGIKEMPLQISKFASLQTLSAFILGHHGGSSISELGELQQLRGSLTIFNLQNIVNPRAVGQLPLLEEHYIIGFDAVETVGVELYGNELSTVKPFRSLEILWFERMLEWQEWTFFEKDVEGHFPCLRELHIRKCPRLSGTLPNYLPSLRKLMIIDCQQLLVSLPQAPTIYELHLGYSDKVSVKHIVPRLHKFTIRGFSTLESLPAGIMHCLLLQEQKICDCPFMSMLQDATSSTLKRHDVMRCKRLESPMCSSYGSLQTLQISFSCYSLKSFHLQSFPKLNHLQIRGCNLNSLSVAEGPNQVLPALSSLRISLCPKFESFPAGGLHIPNPTVLEVSDSMELKSLPENMHSFLPSLNSMKICNCPELQSFPAGGLPSKLNSFSVSFCEKLTANLMDWDLQQLISLEQFSIRGQCEGNDSFPEEDEDNGTNGANCKQLSKVAAQQAGGLKIANLQQ</sequence>
<dbReference type="InterPro" id="IPR058922">
    <property type="entry name" value="WHD_DRP"/>
</dbReference>
<evidence type="ECO:0000313" key="6">
    <source>
        <dbReference type="EMBL" id="KAE8735517.1"/>
    </source>
</evidence>
<evidence type="ECO:0000256" key="1">
    <source>
        <dbReference type="ARBA" id="ARBA00022737"/>
    </source>
</evidence>
<dbReference type="InterPro" id="IPR036388">
    <property type="entry name" value="WH-like_DNA-bd_sf"/>
</dbReference>
<evidence type="ECO:0000313" key="7">
    <source>
        <dbReference type="Proteomes" id="UP000436088"/>
    </source>
</evidence>
<feature type="region of interest" description="Disordered" evidence="3">
    <location>
        <begin position="1"/>
        <end position="21"/>
    </location>
</feature>
<protein>
    <submittedName>
        <fullName evidence="6">Uncharacterized protein</fullName>
    </submittedName>
</protein>
<name>A0A6A3D4E5_HIBSY</name>
<dbReference type="GO" id="GO:0043531">
    <property type="term" value="F:ADP binding"/>
    <property type="evidence" value="ECO:0007669"/>
    <property type="project" value="InterPro"/>
</dbReference>
<dbReference type="Pfam" id="PF23559">
    <property type="entry name" value="WHD_DRP"/>
    <property type="match status" value="1"/>
</dbReference>
<keyword evidence="7" id="KW-1185">Reference proteome</keyword>
<dbReference type="InterPro" id="IPR042197">
    <property type="entry name" value="Apaf_helical"/>
</dbReference>
<dbReference type="FunFam" id="1.10.10.10:FF:000322">
    <property type="entry name" value="Probable disease resistance protein At1g63360"/>
    <property type="match status" value="1"/>
</dbReference>
<proteinExistence type="predicted"/>
<dbReference type="Proteomes" id="UP000436088">
    <property type="component" value="Unassembled WGS sequence"/>
</dbReference>
<accession>A0A6A3D4E5</accession>
<dbReference type="PANTHER" id="PTHR36766">
    <property type="entry name" value="PLANT BROAD-SPECTRUM MILDEW RESISTANCE PROTEIN RPW8"/>
    <property type="match status" value="1"/>
</dbReference>
<evidence type="ECO:0000256" key="3">
    <source>
        <dbReference type="SAM" id="MobiDB-lite"/>
    </source>
</evidence>
<dbReference type="PANTHER" id="PTHR36766:SF45">
    <property type="entry name" value="NB-ARC DOMAIN-CONTAINING PROTEIN"/>
    <property type="match status" value="1"/>
</dbReference>
<dbReference type="SUPFAM" id="SSF52058">
    <property type="entry name" value="L domain-like"/>
    <property type="match status" value="1"/>
</dbReference>
<keyword evidence="1" id="KW-0677">Repeat</keyword>
<dbReference type="GO" id="GO:0006952">
    <property type="term" value="P:defense response"/>
    <property type="evidence" value="ECO:0007669"/>
    <property type="project" value="UniProtKB-KW"/>
</dbReference>
<comment type="caution">
    <text evidence="6">The sequence shown here is derived from an EMBL/GenBank/DDBJ whole genome shotgun (WGS) entry which is preliminary data.</text>
</comment>
<keyword evidence="2" id="KW-0611">Plant defense</keyword>
<dbReference type="Gene3D" id="1.10.10.10">
    <property type="entry name" value="Winged helix-like DNA-binding domain superfamily/Winged helix DNA-binding domain"/>
    <property type="match status" value="1"/>
</dbReference>
<evidence type="ECO:0000259" key="5">
    <source>
        <dbReference type="Pfam" id="PF23559"/>
    </source>
</evidence>
<dbReference type="InterPro" id="IPR032675">
    <property type="entry name" value="LRR_dom_sf"/>
</dbReference>
<organism evidence="6 7">
    <name type="scientific">Hibiscus syriacus</name>
    <name type="common">Rose of Sharon</name>
    <dbReference type="NCBI Taxonomy" id="106335"/>
    <lineage>
        <taxon>Eukaryota</taxon>
        <taxon>Viridiplantae</taxon>
        <taxon>Streptophyta</taxon>
        <taxon>Embryophyta</taxon>
        <taxon>Tracheophyta</taxon>
        <taxon>Spermatophyta</taxon>
        <taxon>Magnoliopsida</taxon>
        <taxon>eudicotyledons</taxon>
        <taxon>Gunneridae</taxon>
        <taxon>Pentapetalae</taxon>
        <taxon>rosids</taxon>
        <taxon>malvids</taxon>
        <taxon>Malvales</taxon>
        <taxon>Malvaceae</taxon>
        <taxon>Malvoideae</taxon>
        <taxon>Hibiscus</taxon>
    </lineage>
</organism>
<gene>
    <name evidence="6" type="ORF">F3Y22_tig00000340pilonHSYRG00545</name>
</gene>